<dbReference type="GO" id="GO:0004523">
    <property type="term" value="F:RNA-DNA hybrid ribonuclease activity"/>
    <property type="evidence" value="ECO:0007669"/>
    <property type="project" value="UniProtKB-EC"/>
</dbReference>
<dbReference type="InterPro" id="IPR000477">
    <property type="entry name" value="RT_dom"/>
</dbReference>
<dbReference type="Gene3D" id="3.30.420.10">
    <property type="entry name" value="Ribonuclease H-like superfamily/Ribonuclease H"/>
    <property type="match status" value="1"/>
</dbReference>
<dbReference type="Ensembl" id="ENSXETT00000123011">
    <property type="protein sequence ID" value="ENSXETP00000102226"/>
    <property type="gene ID" value="ENSXETG00000048332"/>
</dbReference>
<dbReference type="FunFam" id="3.30.420.10:FF:000063">
    <property type="entry name" value="Retrovirus-related Pol polyprotein from transposon 297-like Protein"/>
    <property type="match status" value="1"/>
</dbReference>
<dbReference type="CDD" id="cd01647">
    <property type="entry name" value="RT_LTR"/>
    <property type="match status" value="1"/>
</dbReference>
<dbReference type="PANTHER" id="PTHR37984">
    <property type="entry name" value="PROTEIN CBG26694"/>
    <property type="match status" value="1"/>
</dbReference>
<dbReference type="EC" id="3.1.26.4" evidence="2"/>
<sequence length="894" mass="102416">MQRANDKVHLTTETENSYSDESVLTVIHQIGSVRTQGSQWFVQLQLGTSKQIGRQILCQLDCGATCNLMIFRDYCKITKERNPMLQKSHVKLKWYNDTYMIPRGQCTLNCTYKGKAYRLLFQVVEGSHKPLLSADTCKKLGLLTVNTEHEVLTTAQFNTQNVKRPPLSYEQITSDYKDLFQGLGCLPREYHLEVDTTVTPVQHQPRKVPAPLKAELKEEITRLEKLGVLKKVTSPTPWISSMVAVKKPGKLRVCIDPKDLNKALKRSHYPMPTIDEILPSLAKAKVFSVLDAKDGFWQVKLDKSSSYLTTFWTPFGRYRWLRMPFGIATAPEEYQRRQHEAVEGLPGVEVIADDILVYGCGDTTEEATADHDKNLIRLLERARKLNLKLNKQKLRQRLSSVPYMGHLLTADGLRPDPDKVKAILEMPNPENVQAVQRMLGFVNYLSKFLPHLSDVCEPLRRLTDKDSVWVWQSSHDESMEQIKKLVTAQPVLQYYDVNGAVTVQCDASEKGLGATLMQQGQPVAFASRTLSPTEQRYAQIEKECLAIVFGCQKFDQYLHGKNLIKIESDHKPLESIFKKPLLGAPKRLQHMMLQLQKYNLNVTYKKGSQMYIADFLSRAPLSKTQVKPKTPDYEIFSIYADNAFCKELEQINFAEYLRVSDIRLQQIQHHTERDEALQSLKTTVLSGWPDQKERVPICIRDYWGFRDEITIQNGILYKGHRVIIPKTLCPEMIARIHSSHLGIDACLRKAKDVLFWPHMGPEIIEAIKDCDTCNEYLRKQTKEPLMTHKLPTLPWSKLGMDLFSLPGQDYLIIIDYYSDFWEIDAISDTTSKTIIECCKVHFSRHGIPDTVITDNGPQFVSSEFTHFSRNWEFEHLTSSPYHSQSNGKAEAAVK</sequence>
<dbReference type="InterPro" id="IPR036397">
    <property type="entry name" value="RNaseH_sf"/>
</dbReference>
<name>A0A803J336_XENTR</name>
<dbReference type="InterPro" id="IPR043128">
    <property type="entry name" value="Rev_trsase/Diguanyl_cyclase"/>
</dbReference>
<dbReference type="Gene3D" id="3.30.70.270">
    <property type="match status" value="2"/>
</dbReference>
<dbReference type="PROSITE" id="PS50994">
    <property type="entry name" value="INTEGRASE"/>
    <property type="match status" value="1"/>
</dbReference>
<dbReference type="Gene3D" id="3.10.10.10">
    <property type="entry name" value="HIV Type 1 Reverse Transcriptase, subunit A, domain 1"/>
    <property type="match status" value="1"/>
</dbReference>
<dbReference type="PANTHER" id="PTHR37984:SF8">
    <property type="entry name" value="CCHC-TYPE DOMAIN-CONTAINING PROTEIN"/>
    <property type="match status" value="1"/>
</dbReference>
<dbReference type="InterPro" id="IPR041577">
    <property type="entry name" value="RT_RNaseH_2"/>
</dbReference>
<dbReference type="FunFam" id="3.10.20.370:FF:000001">
    <property type="entry name" value="Retrovirus-related Pol polyprotein from transposon 17.6-like protein"/>
    <property type="match status" value="1"/>
</dbReference>
<dbReference type="FunFam" id="1.10.340.70:FF:000003">
    <property type="entry name" value="Protein CBG25708"/>
    <property type="match status" value="1"/>
</dbReference>
<evidence type="ECO:0000256" key="3">
    <source>
        <dbReference type="ARBA" id="ARBA00039658"/>
    </source>
</evidence>
<feature type="domain" description="Integrase catalytic" evidence="4">
    <location>
        <begin position="790"/>
        <end position="894"/>
    </location>
</feature>
<dbReference type="GeneTree" id="ENSGT00940000169923"/>
<protein>
    <recommendedName>
        <fullName evidence="3">Gypsy retrotransposon integrase-like protein 1</fullName>
        <ecNumber evidence="2">3.1.26.4</ecNumber>
    </recommendedName>
</protein>
<dbReference type="GO" id="GO:0003676">
    <property type="term" value="F:nucleic acid binding"/>
    <property type="evidence" value="ECO:0007669"/>
    <property type="project" value="InterPro"/>
</dbReference>
<proteinExistence type="inferred from homology"/>
<organism evidence="5">
    <name type="scientific">Xenopus tropicalis</name>
    <name type="common">Western clawed frog</name>
    <name type="synonym">Silurana tropicalis</name>
    <dbReference type="NCBI Taxonomy" id="8364"/>
    <lineage>
        <taxon>Eukaryota</taxon>
        <taxon>Metazoa</taxon>
        <taxon>Chordata</taxon>
        <taxon>Craniata</taxon>
        <taxon>Vertebrata</taxon>
        <taxon>Euteleostomi</taxon>
        <taxon>Amphibia</taxon>
        <taxon>Batrachia</taxon>
        <taxon>Anura</taxon>
        <taxon>Pipoidea</taxon>
        <taxon>Pipidae</taxon>
        <taxon>Xenopodinae</taxon>
        <taxon>Xenopus</taxon>
        <taxon>Silurana</taxon>
    </lineage>
</organism>
<comment type="similarity">
    <text evidence="1">Belongs to the beta type-B retroviral polymerase family. HERV class-II K(HML-2) pol subfamily.</text>
</comment>
<dbReference type="GO" id="GO:0015074">
    <property type="term" value="P:DNA integration"/>
    <property type="evidence" value="ECO:0007669"/>
    <property type="project" value="InterPro"/>
</dbReference>
<dbReference type="AlphaFoldDB" id="A0A803J336"/>
<reference evidence="5" key="1">
    <citation type="journal article" date="2010" name="Science">
        <title>The genome of the Western clawed frog Xenopus tropicalis.</title>
        <authorList>
            <person name="Hellsten U."/>
            <person name="Harland R.M."/>
            <person name="Gilchrist M.J."/>
            <person name="Hendrix D."/>
            <person name="Jurka J."/>
            <person name="Kapitonov V."/>
            <person name="Ovcharenko I."/>
            <person name="Putnam N.H."/>
            <person name="Shu S."/>
            <person name="Taher L."/>
            <person name="Blitz I.L."/>
            <person name="Blumberg B."/>
            <person name="Dichmann D.S."/>
            <person name="Dubchak I."/>
            <person name="Amaya E."/>
            <person name="Detter J.C."/>
            <person name="Fletcher R."/>
            <person name="Gerhard D.S."/>
            <person name="Goodstein D."/>
            <person name="Graves T."/>
            <person name="Grigoriev I.V."/>
            <person name="Grimwood J."/>
            <person name="Kawashima T."/>
            <person name="Lindquist E."/>
            <person name="Lucas S.M."/>
            <person name="Mead P.E."/>
            <person name="Mitros T."/>
            <person name="Ogino H."/>
            <person name="Ohta Y."/>
            <person name="Poliakov A.V."/>
            <person name="Pollet N."/>
            <person name="Robert J."/>
            <person name="Salamov A."/>
            <person name="Sater A.K."/>
            <person name="Schmutz J."/>
            <person name="Terry A."/>
            <person name="Vize P.D."/>
            <person name="Warren W.C."/>
            <person name="Wells D."/>
            <person name="Wills A."/>
            <person name="Wilson R.K."/>
            <person name="Zimmerman L.B."/>
            <person name="Zorn A.M."/>
            <person name="Grainger R."/>
            <person name="Grammer T."/>
            <person name="Khokha M.K."/>
            <person name="Richardson P.M."/>
            <person name="Rokhsar D.S."/>
        </authorList>
    </citation>
    <scope>NUCLEOTIDE SEQUENCE [LARGE SCALE GENOMIC DNA]</scope>
    <source>
        <strain evidence="5">Nigerian</strain>
    </source>
</reference>
<reference evidence="5" key="2">
    <citation type="submission" date="2021-03" db="UniProtKB">
        <authorList>
            <consortium name="Ensembl"/>
        </authorList>
    </citation>
    <scope>IDENTIFICATION</scope>
</reference>
<dbReference type="CDD" id="cd05481">
    <property type="entry name" value="retropepsin_like_LTR_1"/>
    <property type="match status" value="1"/>
</dbReference>
<accession>A0A803J336</accession>
<evidence type="ECO:0000256" key="1">
    <source>
        <dbReference type="ARBA" id="ARBA00010879"/>
    </source>
</evidence>
<dbReference type="InParanoid" id="A0A803J336"/>
<dbReference type="InterPro" id="IPR043502">
    <property type="entry name" value="DNA/RNA_pol_sf"/>
</dbReference>
<evidence type="ECO:0000313" key="5">
    <source>
        <dbReference type="Ensembl" id="ENSXETP00000102226"/>
    </source>
</evidence>
<evidence type="ECO:0000259" key="4">
    <source>
        <dbReference type="PROSITE" id="PS50994"/>
    </source>
</evidence>
<dbReference type="SUPFAM" id="SSF53098">
    <property type="entry name" value="Ribonuclease H-like"/>
    <property type="match status" value="1"/>
</dbReference>
<dbReference type="Pfam" id="PF00078">
    <property type="entry name" value="RVT_1"/>
    <property type="match status" value="1"/>
</dbReference>
<dbReference type="FunFam" id="3.30.70.270:FF:000026">
    <property type="entry name" value="Transposon Ty3-G Gag-Pol polyprotein"/>
    <property type="match status" value="1"/>
</dbReference>
<dbReference type="CDD" id="cd09274">
    <property type="entry name" value="RNase_HI_RT_Ty3"/>
    <property type="match status" value="1"/>
</dbReference>
<dbReference type="Pfam" id="PF17919">
    <property type="entry name" value="RT_RNaseH_2"/>
    <property type="match status" value="1"/>
</dbReference>
<dbReference type="InterPro" id="IPR041588">
    <property type="entry name" value="Integrase_H2C2"/>
</dbReference>
<dbReference type="Pfam" id="PF00665">
    <property type="entry name" value="rve"/>
    <property type="match status" value="1"/>
</dbReference>
<evidence type="ECO:0000256" key="2">
    <source>
        <dbReference type="ARBA" id="ARBA00012180"/>
    </source>
</evidence>
<dbReference type="Pfam" id="PF17921">
    <property type="entry name" value="Integrase_H2C2"/>
    <property type="match status" value="1"/>
</dbReference>
<dbReference type="InterPro" id="IPR050951">
    <property type="entry name" value="Retrovirus_Pol_polyprotein"/>
</dbReference>
<dbReference type="InterPro" id="IPR012337">
    <property type="entry name" value="RNaseH-like_sf"/>
</dbReference>
<dbReference type="InterPro" id="IPR001584">
    <property type="entry name" value="Integrase_cat-core"/>
</dbReference>
<dbReference type="SUPFAM" id="SSF56672">
    <property type="entry name" value="DNA/RNA polymerases"/>
    <property type="match status" value="1"/>
</dbReference>
<dbReference type="Gene3D" id="1.10.340.70">
    <property type="match status" value="1"/>
</dbReference>